<dbReference type="InParanoid" id="J9D2F0"/>
<dbReference type="VEuPathDB" id="MicrosporidiaDB:EDEG_03721"/>
<comment type="caution">
    <text evidence="1">The sequence shown here is derived from an EMBL/GenBank/DDBJ whole genome shotgun (WGS) entry which is preliminary data.</text>
</comment>
<organism evidence="1 2">
    <name type="scientific">Edhazardia aedis (strain USNM 41457)</name>
    <name type="common">Microsporidian parasite</name>
    <dbReference type="NCBI Taxonomy" id="1003232"/>
    <lineage>
        <taxon>Eukaryota</taxon>
        <taxon>Fungi</taxon>
        <taxon>Fungi incertae sedis</taxon>
        <taxon>Microsporidia</taxon>
        <taxon>Edhazardia</taxon>
    </lineage>
</organism>
<dbReference type="Proteomes" id="UP000003163">
    <property type="component" value="Unassembled WGS sequence"/>
</dbReference>
<evidence type="ECO:0000313" key="2">
    <source>
        <dbReference type="Proteomes" id="UP000003163"/>
    </source>
</evidence>
<reference evidence="1 2" key="1">
    <citation type="submission" date="2011-08" db="EMBL/GenBank/DDBJ databases">
        <authorList>
            <person name="Liu Z.J."/>
            <person name="Shi F.L."/>
            <person name="Lu J.Q."/>
            <person name="Li M."/>
            <person name="Wang Z.L."/>
        </authorList>
    </citation>
    <scope>NUCLEOTIDE SEQUENCE [LARGE SCALE GENOMIC DNA]</scope>
    <source>
        <strain evidence="1 2">USNM 41457</strain>
    </source>
</reference>
<keyword evidence="2" id="KW-1185">Reference proteome</keyword>
<dbReference type="AlphaFoldDB" id="J9D2F0"/>
<evidence type="ECO:0000313" key="1">
    <source>
        <dbReference type="EMBL" id="EJW01754.1"/>
    </source>
</evidence>
<proteinExistence type="predicted"/>
<sequence>MKKLLHLALACYCAQVNEIDELLKFQNELCQLRNNYYAMGNRVRIPCMDVGKFLIDVIKKVLPPYNTIGLENKIHSNIMEFIMLEDLLIFIYINSDNCNMSFFDFCRMYLYEKKLEYINSLSLLPFDAIKSANDLFYHPQFIQAYKKLHDDVLFLGEKFNYVNPNIKFLLLFRLIHFCNAELKLLYEVIHLEKRGLINDILANSILFLNNQMPFVEHISYTISIKKLSKLIHCKNSGENKE</sequence>
<dbReference type="EMBL" id="AFBI03000114">
    <property type="protein sequence ID" value="EJW01754.1"/>
    <property type="molecule type" value="Genomic_DNA"/>
</dbReference>
<dbReference type="HOGENOM" id="CLU_1111380_0_0_1"/>
<reference evidence="2" key="2">
    <citation type="submission" date="2015-07" db="EMBL/GenBank/DDBJ databases">
        <title>Contrasting host-pathogen interactions and genome evolution in two generalist and specialist microsporidian pathogens of mosquitoes.</title>
        <authorList>
            <consortium name="The Broad Institute Genomics Platform"/>
            <consortium name="The Broad Institute Genome Sequencing Center for Infectious Disease"/>
            <person name="Cuomo C.A."/>
            <person name="Sanscrainte N.D."/>
            <person name="Goldberg J.M."/>
            <person name="Heiman D."/>
            <person name="Young S."/>
            <person name="Zeng Q."/>
            <person name="Becnel J.J."/>
            <person name="Birren B.W."/>
        </authorList>
    </citation>
    <scope>NUCLEOTIDE SEQUENCE [LARGE SCALE GENOMIC DNA]</scope>
    <source>
        <strain evidence="2">USNM 41457</strain>
    </source>
</reference>
<accession>J9D2F0</accession>
<gene>
    <name evidence="1" type="ORF">EDEG_03721</name>
</gene>
<name>J9D2F0_EDHAE</name>
<protein>
    <submittedName>
        <fullName evidence="1">Uncharacterized protein</fullName>
    </submittedName>
</protein>